<reference evidence="3 4" key="1">
    <citation type="journal article" date="2018" name="Front. Microbiol.">
        <title>Prospects for Fungal Bioremediation of Acidic Radioactive Waste Sites: Characterization and Genome Sequence of Rhodotorula taiwanensis MD1149.</title>
        <authorList>
            <person name="Tkavc R."/>
            <person name="Matrosova V.Y."/>
            <person name="Grichenko O.E."/>
            <person name="Gostincar C."/>
            <person name="Volpe R.P."/>
            <person name="Klimenkova P."/>
            <person name="Gaidamakova E.K."/>
            <person name="Zhou C.E."/>
            <person name="Stewart B.J."/>
            <person name="Lyman M.G."/>
            <person name="Malfatti S.A."/>
            <person name="Rubinfeld B."/>
            <person name="Courtot M."/>
            <person name="Singh J."/>
            <person name="Dalgard C.L."/>
            <person name="Hamilton T."/>
            <person name="Frey K.G."/>
            <person name="Gunde-Cimerman N."/>
            <person name="Dugan L."/>
            <person name="Daly M.J."/>
        </authorList>
    </citation>
    <scope>NUCLEOTIDE SEQUENCE [LARGE SCALE GENOMIC DNA]</scope>
    <source>
        <strain evidence="3 4">MD1149</strain>
    </source>
</reference>
<organism evidence="3 4">
    <name type="scientific">Rhodotorula taiwanensis</name>
    <dbReference type="NCBI Taxonomy" id="741276"/>
    <lineage>
        <taxon>Eukaryota</taxon>
        <taxon>Fungi</taxon>
        <taxon>Dikarya</taxon>
        <taxon>Basidiomycota</taxon>
        <taxon>Pucciniomycotina</taxon>
        <taxon>Microbotryomycetes</taxon>
        <taxon>Sporidiobolales</taxon>
        <taxon>Sporidiobolaceae</taxon>
        <taxon>Rhodotorula</taxon>
    </lineage>
</organism>
<evidence type="ECO:0000256" key="1">
    <source>
        <dbReference type="SAM" id="MobiDB-lite"/>
    </source>
</evidence>
<evidence type="ECO:0000313" key="3">
    <source>
        <dbReference type="EMBL" id="POY73718.1"/>
    </source>
</evidence>
<accession>A0A2S5BAC4</accession>
<keyword evidence="4" id="KW-1185">Reference proteome</keyword>
<dbReference type="Pfam" id="PF06244">
    <property type="entry name" value="Ccdc124"/>
    <property type="match status" value="1"/>
</dbReference>
<protein>
    <recommendedName>
        <fullName evidence="2">Coiled-coil domain-containing protein</fullName>
    </recommendedName>
</protein>
<proteinExistence type="predicted"/>
<dbReference type="AlphaFoldDB" id="A0A2S5BAC4"/>
<feature type="compositionally biased region" description="Low complexity" evidence="1">
    <location>
        <begin position="11"/>
        <end position="28"/>
    </location>
</feature>
<dbReference type="InterPro" id="IPR054414">
    <property type="entry name" value="Ccdc124/Oxs1_C"/>
</dbReference>
<sequence>MVRIVGNKKAGSASGTNKKTTSSSSSTKSKSKGKAKSSTGTKTAYQEFMSQTMAELKDQHPSWSGEKRRAEMSRLWKMDPSNPKRET</sequence>
<name>A0A2S5BAC4_9BASI</name>
<dbReference type="InterPro" id="IPR036910">
    <property type="entry name" value="HMG_box_dom_sf"/>
</dbReference>
<feature type="region of interest" description="Disordered" evidence="1">
    <location>
        <begin position="1"/>
        <end position="87"/>
    </location>
</feature>
<evidence type="ECO:0000259" key="2">
    <source>
        <dbReference type="Pfam" id="PF06244"/>
    </source>
</evidence>
<comment type="caution">
    <text evidence="3">The sequence shown here is derived from an EMBL/GenBank/DDBJ whole genome shotgun (WGS) entry which is preliminary data.</text>
</comment>
<dbReference type="Proteomes" id="UP000237144">
    <property type="component" value="Unassembled WGS sequence"/>
</dbReference>
<dbReference type="SUPFAM" id="SSF47095">
    <property type="entry name" value="HMG-box"/>
    <property type="match status" value="1"/>
</dbReference>
<gene>
    <name evidence="3" type="ORF">BMF94_3256</name>
</gene>
<dbReference type="EMBL" id="PJQD01000035">
    <property type="protein sequence ID" value="POY73718.1"/>
    <property type="molecule type" value="Genomic_DNA"/>
</dbReference>
<dbReference type="OrthoDB" id="10501499at2759"/>
<evidence type="ECO:0000313" key="4">
    <source>
        <dbReference type="Proteomes" id="UP000237144"/>
    </source>
</evidence>
<feature type="domain" description="Coiled-coil" evidence="2">
    <location>
        <begin position="41"/>
        <end position="84"/>
    </location>
</feature>
<dbReference type="CDD" id="cd00084">
    <property type="entry name" value="HMG-box_SF"/>
    <property type="match status" value="1"/>
</dbReference>
<feature type="compositionally biased region" description="Basic and acidic residues" evidence="1">
    <location>
        <begin position="55"/>
        <end position="87"/>
    </location>
</feature>